<dbReference type="InterPro" id="IPR036188">
    <property type="entry name" value="FAD/NAD-bd_sf"/>
</dbReference>
<dbReference type="Pfam" id="PF01494">
    <property type="entry name" value="FAD_binding_3"/>
    <property type="match status" value="1"/>
</dbReference>
<reference evidence="8" key="1">
    <citation type="submission" date="2023-07" db="EMBL/GenBank/DDBJ databases">
        <title>Black Yeasts Isolated from many extreme environments.</title>
        <authorList>
            <person name="Coleine C."/>
            <person name="Stajich J.E."/>
            <person name="Selbmann L."/>
        </authorList>
    </citation>
    <scope>NUCLEOTIDE SEQUENCE</scope>
    <source>
        <strain evidence="8">CCFEE 5485</strain>
    </source>
</reference>
<evidence type="ECO:0000256" key="5">
    <source>
        <dbReference type="ARBA" id="ARBA00023033"/>
    </source>
</evidence>
<dbReference type="Proteomes" id="UP001274830">
    <property type="component" value="Unassembled WGS sequence"/>
</dbReference>
<comment type="caution">
    <text evidence="8">The sequence shown here is derived from an EMBL/GenBank/DDBJ whole genome shotgun (WGS) entry which is preliminary data.</text>
</comment>
<dbReference type="PRINTS" id="PR00420">
    <property type="entry name" value="RNGMNOXGNASE"/>
</dbReference>
<keyword evidence="3" id="KW-0274">FAD</keyword>
<dbReference type="PANTHER" id="PTHR47178">
    <property type="entry name" value="MONOOXYGENASE, FAD-BINDING"/>
    <property type="match status" value="1"/>
</dbReference>
<evidence type="ECO:0000256" key="2">
    <source>
        <dbReference type="ARBA" id="ARBA00022630"/>
    </source>
</evidence>
<evidence type="ECO:0000256" key="3">
    <source>
        <dbReference type="ARBA" id="ARBA00022827"/>
    </source>
</evidence>
<dbReference type="AlphaFoldDB" id="A0AAE1C0L7"/>
<organism evidence="8 9">
    <name type="scientific">Recurvomyces mirabilis</name>
    <dbReference type="NCBI Taxonomy" id="574656"/>
    <lineage>
        <taxon>Eukaryota</taxon>
        <taxon>Fungi</taxon>
        <taxon>Dikarya</taxon>
        <taxon>Ascomycota</taxon>
        <taxon>Pezizomycotina</taxon>
        <taxon>Dothideomycetes</taxon>
        <taxon>Dothideomycetidae</taxon>
        <taxon>Mycosphaerellales</taxon>
        <taxon>Teratosphaeriaceae</taxon>
        <taxon>Recurvomyces</taxon>
    </lineage>
</organism>
<keyword evidence="9" id="KW-1185">Reference proteome</keyword>
<feature type="compositionally biased region" description="Basic and acidic residues" evidence="6">
    <location>
        <begin position="230"/>
        <end position="240"/>
    </location>
</feature>
<dbReference type="EMBL" id="JAUTXT010000021">
    <property type="protein sequence ID" value="KAK3674108.1"/>
    <property type="molecule type" value="Genomic_DNA"/>
</dbReference>
<gene>
    <name evidence="8" type="ORF">LTR78_005955</name>
</gene>
<keyword evidence="5" id="KW-0503">Monooxygenase</keyword>
<proteinExistence type="predicted"/>
<keyword evidence="4" id="KW-0560">Oxidoreductase</keyword>
<protein>
    <recommendedName>
        <fullName evidence="7">FAD-binding domain-containing protein</fullName>
    </recommendedName>
</protein>
<evidence type="ECO:0000256" key="1">
    <source>
        <dbReference type="ARBA" id="ARBA00001974"/>
    </source>
</evidence>
<feature type="compositionally biased region" description="Basic and acidic residues" evidence="6">
    <location>
        <begin position="195"/>
        <end position="211"/>
    </location>
</feature>
<dbReference type="PANTHER" id="PTHR47178:SF2">
    <property type="entry name" value="FAD-BINDING DOMAIN-CONTAINING PROTEIN"/>
    <property type="match status" value="1"/>
</dbReference>
<feature type="compositionally biased region" description="Low complexity" evidence="6">
    <location>
        <begin position="216"/>
        <end position="228"/>
    </location>
</feature>
<evidence type="ECO:0000256" key="6">
    <source>
        <dbReference type="SAM" id="MobiDB-lite"/>
    </source>
</evidence>
<keyword evidence="2" id="KW-0285">Flavoprotein</keyword>
<feature type="domain" description="FAD-binding" evidence="7">
    <location>
        <begin position="76"/>
        <end position="132"/>
    </location>
</feature>
<feature type="compositionally biased region" description="Polar residues" evidence="6">
    <location>
        <begin position="176"/>
        <end position="187"/>
    </location>
</feature>
<evidence type="ECO:0000256" key="4">
    <source>
        <dbReference type="ARBA" id="ARBA00023002"/>
    </source>
</evidence>
<name>A0AAE1C0L7_9PEZI</name>
<dbReference type="GO" id="GO:0004497">
    <property type="term" value="F:monooxygenase activity"/>
    <property type="evidence" value="ECO:0007669"/>
    <property type="project" value="UniProtKB-KW"/>
</dbReference>
<evidence type="ECO:0000313" key="8">
    <source>
        <dbReference type="EMBL" id="KAK3674108.1"/>
    </source>
</evidence>
<dbReference type="SUPFAM" id="SSF51905">
    <property type="entry name" value="FAD/NAD(P)-binding domain"/>
    <property type="match status" value="1"/>
</dbReference>
<dbReference type="GO" id="GO:0071949">
    <property type="term" value="F:FAD binding"/>
    <property type="evidence" value="ECO:0007669"/>
    <property type="project" value="InterPro"/>
</dbReference>
<dbReference type="Gene3D" id="3.50.50.60">
    <property type="entry name" value="FAD/NAD(P)-binding domain"/>
    <property type="match status" value="1"/>
</dbReference>
<feature type="region of interest" description="Disordered" evidence="6">
    <location>
        <begin position="165"/>
        <end position="285"/>
    </location>
</feature>
<evidence type="ECO:0000259" key="7">
    <source>
        <dbReference type="Pfam" id="PF01494"/>
    </source>
</evidence>
<accession>A0AAE1C0L7</accession>
<evidence type="ECO:0000313" key="9">
    <source>
        <dbReference type="Proteomes" id="UP001274830"/>
    </source>
</evidence>
<sequence length="285" mass="31530">MPDGPDHPESWMFHLAMAWNGNPDHSLSYPERLAMIKEKAATLEEPARSAFAWIPEDTLVHRADISYWITKPWNSRKGRLTLVGDAAHAMPPYRGQGLNHCICDISNLIAGIKQTVGGERTLEQAVDTYQEELIIRGSEEVKCSLENGKMLHDWEKVKSSPVFTNGFRPMKGHDTYGNTVKTEQPAQKPSAEFSTVDHRLEENGHKDRGHVDIPNAAGDAEGASESAEIQIRHQQEREAVSDNSAGDVEAAEETAATQIKHQQEREAEMHDSACGVKAVEDTAAT</sequence>
<dbReference type="InterPro" id="IPR002938">
    <property type="entry name" value="FAD-bd"/>
</dbReference>
<comment type="cofactor">
    <cofactor evidence="1">
        <name>FAD</name>
        <dbReference type="ChEBI" id="CHEBI:57692"/>
    </cofactor>
</comment>
<feature type="compositionally biased region" description="Basic and acidic residues" evidence="6">
    <location>
        <begin position="261"/>
        <end position="271"/>
    </location>
</feature>